<dbReference type="AlphaFoldDB" id="A0A484G1E4"/>
<organism evidence="2 3">
    <name type="scientific">Colletotrichum orbiculare (strain 104-T / ATCC 96160 / CBS 514.97 / LARS 414 / MAFF 240422)</name>
    <name type="common">Cucumber anthracnose fungus</name>
    <name type="synonym">Colletotrichum lagenarium</name>
    <dbReference type="NCBI Taxonomy" id="1213857"/>
    <lineage>
        <taxon>Eukaryota</taxon>
        <taxon>Fungi</taxon>
        <taxon>Dikarya</taxon>
        <taxon>Ascomycota</taxon>
        <taxon>Pezizomycotina</taxon>
        <taxon>Sordariomycetes</taxon>
        <taxon>Hypocreomycetidae</taxon>
        <taxon>Glomerellales</taxon>
        <taxon>Glomerellaceae</taxon>
        <taxon>Colletotrichum</taxon>
        <taxon>Colletotrichum orbiculare species complex</taxon>
    </lineage>
</organism>
<gene>
    <name evidence="2" type="ORF">Cob_v003337</name>
</gene>
<evidence type="ECO:0008006" key="4">
    <source>
        <dbReference type="Google" id="ProtNLM"/>
    </source>
</evidence>
<dbReference type="Gene3D" id="3.40.50.300">
    <property type="entry name" value="P-loop containing nucleotide triphosphate hydrolases"/>
    <property type="match status" value="1"/>
</dbReference>
<keyword evidence="3" id="KW-1185">Reference proteome</keyword>
<evidence type="ECO:0000313" key="3">
    <source>
        <dbReference type="Proteomes" id="UP000014480"/>
    </source>
</evidence>
<dbReference type="Proteomes" id="UP000014480">
    <property type="component" value="Unassembled WGS sequence"/>
</dbReference>
<evidence type="ECO:0000256" key="1">
    <source>
        <dbReference type="SAM" id="Phobius"/>
    </source>
</evidence>
<evidence type="ECO:0000313" key="2">
    <source>
        <dbReference type="EMBL" id="TDZ24012.1"/>
    </source>
</evidence>
<dbReference type="Pfam" id="PF17784">
    <property type="entry name" value="Sulfotransfer_4"/>
    <property type="match status" value="1"/>
</dbReference>
<accession>A0A484G1E4</accession>
<dbReference type="SUPFAM" id="SSF52540">
    <property type="entry name" value="P-loop containing nucleoside triphosphate hydrolases"/>
    <property type="match status" value="1"/>
</dbReference>
<name>A0A484G1E4_COLOR</name>
<proteinExistence type="predicted"/>
<dbReference type="PANTHER" id="PTHR36978">
    <property type="entry name" value="P-LOOP CONTAINING NUCLEOTIDE TRIPHOSPHATE HYDROLASE"/>
    <property type="match status" value="1"/>
</dbReference>
<comment type="caution">
    <text evidence="2">The sequence shown here is derived from an EMBL/GenBank/DDBJ whole genome shotgun (WGS) entry which is preliminary data.</text>
</comment>
<keyword evidence="1" id="KW-0472">Membrane</keyword>
<keyword evidence="1" id="KW-1133">Transmembrane helix</keyword>
<dbReference type="PANTHER" id="PTHR36978:SF8">
    <property type="entry name" value="NAD DEPENDENT EPIMERASE_DEHYDRATASE"/>
    <property type="match status" value="1"/>
</dbReference>
<reference evidence="3" key="1">
    <citation type="journal article" date="2013" name="New Phytol.">
        <title>Comparative genomic and transcriptomic analyses reveal the hemibiotrophic stage shift of Colletotrichum fungi.</title>
        <authorList>
            <person name="Gan P."/>
            <person name="Ikeda K."/>
            <person name="Irieda H."/>
            <person name="Narusaka M."/>
            <person name="O'Connell R.J."/>
            <person name="Narusaka Y."/>
            <person name="Takano Y."/>
            <person name="Kubo Y."/>
            <person name="Shirasu K."/>
        </authorList>
    </citation>
    <scope>NUCLEOTIDE SEQUENCE [LARGE SCALE GENOMIC DNA]</scope>
    <source>
        <strain evidence="3">104-T / ATCC 96160 / CBS 514.97 / LARS 414 / MAFF 240422</strain>
    </source>
</reference>
<sequence length="593" mass="67582">MLTPISSVNAWYWRCLEKFYALPPYPPRKRTQPMQVLCVGPPRSGTESLQQALLLLGYDHTYHGWDIVYEEPPIPAPGWVRLARKKWFGERTDGEVEISRAEFDELVGHCTAVTDAAASCFAAEMVRAYPEAKVVLNVRRDLDRWHESVVKTLVHVNNSWSFWVASWLDREAFWAWHVYERWLWAVFFRAPDGDMAGAIKRNGRWIYREHCDMIRGMVPKERLLEWSVDEGWGPLCAFLGKEVPDCPFPHANAVGPGGGWKAREEMATKRWIEGALTNLIWLGILFVVAAGVWLRWGSTTLFATDRVLDKRARIPIVPFDNDYNGRVERGKWFKKLFKYPVDTVPSPFTEPDDLERWGWVPWMENHPFLIKRPKFGDTLDEAFADKDFPVDITKAILFDMEHKNEFTLKNGRKGQPTYGHYANVAAPHAGAFIFDNNYSPKYAQAMAKQKFPKNNPGDVPELDTLSDIAWFQWRESCMAINADGFGGLKVVFRVRITYAPTYDTVIEVLRKAGAGRVPDWKNRITYSMDEDAGLAILGTTHGASTAWMLLQHKKEMGLKAIKEVVVWGSEGGSSLGTSAADSNLNLRFTIVDA</sequence>
<protein>
    <recommendedName>
        <fullName evidence="4">P-loop containing nucleoside triphosphate hydrolase protein</fullName>
    </recommendedName>
</protein>
<keyword evidence="1" id="KW-0812">Transmembrane</keyword>
<feature type="transmembrane region" description="Helical" evidence="1">
    <location>
        <begin position="275"/>
        <end position="296"/>
    </location>
</feature>
<dbReference type="OrthoDB" id="408152at2759"/>
<dbReference type="InterPro" id="IPR040632">
    <property type="entry name" value="Sulfotransfer_4"/>
</dbReference>
<dbReference type="EMBL" id="AMCV02000005">
    <property type="protein sequence ID" value="TDZ24012.1"/>
    <property type="molecule type" value="Genomic_DNA"/>
</dbReference>
<dbReference type="InterPro" id="IPR027417">
    <property type="entry name" value="P-loop_NTPase"/>
</dbReference>
<reference evidence="3" key="2">
    <citation type="journal article" date="2019" name="Mol. Plant Microbe Interact.">
        <title>Genome sequence resources for four phytopathogenic fungi from the Colletotrichum orbiculare species complex.</title>
        <authorList>
            <person name="Gan P."/>
            <person name="Tsushima A."/>
            <person name="Narusaka M."/>
            <person name="Narusaka Y."/>
            <person name="Takano Y."/>
            <person name="Kubo Y."/>
            <person name="Shirasu K."/>
        </authorList>
    </citation>
    <scope>GENOME REANNOTATION</scope>
    <source>
        <strain evidence="3">104-T / ATCC 96160 / CBS 514.97 / LARS 414 / MAFF 240422</strain>
    </source>
</reference>
<dbReference type="STRING" id="1213857.A0A484G1E4"/>